<protein>
    <submittedName>
        <fullName evidence="1">Uncharacterized protein</fullName>
    </submittedName>
</protein>
<accession>A0AA96WZY9</accession>
<dbReference type="RefSeq" id="WP_316428564.1">
    <property type="nucleotide sequence ID" value="NZ_CP130144.1"/>
</dbReference>
<sequence>MNGLVFVGKVGRFVTNCAIVVEKIAGFTENLAIVVMTEMMF</sequence>
<dbReference type="EMBL" id="CP130144">
    <property type="protein sequence ID" value="WNZ48193.1"/>
    <property type="molecule type" value="Genomic_DNA"/>
</dbReference>
<evidence type="ECO:0000313" key="1">
    <source>
        <dbReference type="EMBL" id="WNZ48193.1"/>
    </source>
</evidence>
<gene>
    <name evidence="1" type="ORF">Q2T42_10155</name>
</gene>
<proteinExistence type="predicted"/>
<organism evidence="1">
    <name type="scientific">Leptolyngbya boryana CZ1</name>
    <dbReference type="NCBI Taxonomy" id="3060204"/>
    <lineage>
        <taxon>Bacteria</taxon>
        <taxon>Bacillati</taxon>
        <taxon>Cyanobacteriota</taxon>
        <taxon>Cyanophyceae</taxon>
        <taxon>Leptolyngbyales</taxon>
        <taxon>Leptolyngbyaceae</taxon>
        <taxon>Leptolyngbya group</taxon>
        <taxon>Leptolyngbya</taxon>
    </lineage>
</organism>
<reference evidence="1" key="2">
    <citation type="submission" date="2023-07" db="EMBL/GenBank/DDBJ databases">
        <authorList>
            <person name="Bai X.-H."/>
            <person name="Wang H.-H."/>
            <person name="Wang J."/>
            <person name="Ma M.-Y."/>
            <person name="Hu H.-H."/>
            <person name="Song Z.-L."/>
            <person name="Ma H.-G."/>
            <person name="Fan Y."/>
            <person name="Du C.-Y."/>
            <person name="Xu J.-C."/>
        </authorList>
    </citation>
    <scope>NUCLEOTIDE SEQUENCE</scope>
    <source>
        <strain evidence="1">CZ1</strain>
    </source>
</reference>
<reference evidence="1" key="1">
    <citation type="journal article" date="2023" name="Plants (Basel)">
        <title>Genomic Analysis of Leptolyngbya boryana CZ1 Reveals Efficient Carbon Fixation Modules.</title>
        <authorList>
            <person name="Bai X."/>
            <person name="Wang H."/>
            <person name="Cheng W."/>
            <person name="Wang J."/>
            <person name="Ma M."/>
            <person name="Hu H."/>
            <person name="Song Z."/>
            <person name="Ma H."/>
            <person name="Fan Y."/>
            <person name="Du C."/>
            <person name="Xu J."/>
        </authorList>
    </citation>
    <scope>NUCLEOTIDE SEQUENCE</scope>
    <source>
        <strain evidence="1">CZ1</strain>
    </source>
</reference>
<dbReference type="AlphaFoldDB" id="A0AA96WZY9"/>
<name>A0AA96WZY9_LEPBY</name>